<organism evidence="3">
    <name type="scientific">Musca domestica</name>
    <name type="common">House fly</name>
    <dbReference type="NCBI Taxonomy" id="7370"/>
    <lineage>
        <taxon>Eukaryota</taxon>
        <taxon>Metazoa</taxon>
        <taxon>Ecdysozoa</taxon>
        <taxon>Arthropoda</taxon>
        <taxon>Hexapoda</taxon>
        <taxon>Insecta</taxon>
        <taxon>Pterygota</taxon>
        <taxon>Neoptera</taxon>
        <taxon>Endopterygota</taxon>
        <taxon>Diptera</taxon>
        <taxon>Brachycera</taxon>
        <taxon>Muscomorpha</taxon>
        <taxon>Muscoidea</taxon>
        <taxon>Muscidae</taxon>
        <taxon>Musca</taxon>
    </lineage>
</organism>
<protein>
    <submittedName>
        <fullName evidence="5">Uncharacterized protein LOC131803108</fullName>
    </submittedName>
</protein>
<dbReference type="EnsemblMetazoa" id="MDOA008352-RA">
    <property type="protein sequence ID" value="MDOA008352-PA"/>
    <property type="gene ID" value="MDOA008352"/>
</dbReference>
<dbReference type="VEuPathDB" id="VectorBase:MDOA008352"/>
<dbReference type="RefSeq" id="XP_058980117.1">
    <property type="nucleotide sequence ID" value="XM_059124134.1"/>
</dbReference>
<feature type="chain" id="PRO_5044560826" evidence="2">
    <location>
        <begin position="21"/>
        <end position="194"/>
    </location>
</feature>
<evidence type="ECO:0000256" key="2">
    <source>
        <dbReference type="SAM" id="SignalP"/>
    </source>
</evidence>
<evidence type="ECO:0000256" key="1">
    <source>
        <dbReference type="SAM" id="MobiDB-lite"/>
    </source>
</evidence>
<feature type="region of interest" description="Disordered" evidence="1">
    <location>
        <begin position="54"/>
        <end position="83"/>
    </location>
</feature>
<keyword evidence="4" id="KW-1185">Reference proteome</keyword>
<keyword evidence="2" id="KW-0732">Signal</keyword>
<dbReference type="GeneID" id="131803108"/>
<dbReference type="AlphaFoldDB" id="A0A1I8MTR1"/>
<evidence type="ECO:0000313" key="3">
    <source>
        <dbReference type="EnsemblMetazoa" id="MDOA008352-PA"/>
    </source>
</evidence>
<evidence type="ECO:0000313" key="4">
    <source>
        <dbReference type="Proteomes" id="UP001652621"/>
    </source>
</evidence>
<proteinExistence type="predicted"/>
<feature type="signal peptide" evidence="2">
    <location>
        <begin position="1"/>
        <end position="20"/>
    </location>
</feature>
<dbReference type="Proteomes" id="UP001652621">
    <property type="component" value="Unplaced"/>
</dbReference>
<dbReference type="VEuPathDB" id="VectorBase:MDOMA2_012662"/>
<evidence type="ECO:0000313" key="5">
    <source>
        <dbReference type="RefSeq" id="XP_058980117.1"/>
    </source>
</evidence>
<gene>
    <name evidence="5" type="primary">LOC131803108</name>
</gene>
<accession>A0A1I8MTR1</accession>
<reference evidence="3" key="1">
    <citation type="submission" date="2020-05" db="UniProtKB">
        <authorList>
            <consortium name="EnsemblMetazoa"/>
        </authorList>
    </citation>
    <scope>IDENTIFICATION</scope>
    <source>
        <strain evidence="3">Aabys</strain>
    </source>
</reference>
<name>A0A1I8MTR1_MUSDO</name>
<sequence>MAKFMQILFVALLAVALVAGEPRRFLARQELEEPVTPYPSADELKPEVPFDEAVASEGQIPSNPVAGEGETPFTPVAGNGETPFNPVGTDDDNTFIPAAAAEGETPFTPDEVYGPPEEEENVNAVEEEYVPTEEEIASARLTARRAGARRAAVRSAKLRKPVRASPAKLRKAAPARLQVQPQYVPQPIFYYISQ</sequence>
<reference evidence="5" key="2">
    <citation type="submission" date="2025-05" db="UniProtKB">
        <authorList>
            <consortium name="RefSeq"/>
        </authorList>
    </citation>
    <scope>IDENTIFICATION</scope>
    <source>
        <strain evidence="5">Aabys</strain>
        <tissue evidence="5">Whole body</tissue>
    </source>
</reference>